<dbReference type="VEuPathDB" id="FungiDB:SPSK_06823"/>
<evidence type="ECO:0000313" key="1">
    <source>
        <dbReference type="EMBL" id="KJR90012.1"/>
    </source>
</evidence>
<comment type="caution">
    <text evidence="1">The sequence shown here is derived from an EMBL/GenBank/DDBJ whole genome shotgun (WGS) entry which is preliminary data.</text>
</comment>
<dbReference type="AlphaFoldDB" id="A0A0F2MK77"/>
<protein>
    <submittedName>
        <fullName evidence="1">Uncharacterized protein</fullName>
    </submittedName>
</protein>
<dbReference type="KEGG" id="ssck:SPSK_06823"/>
<reference evidence="1 2" key="1">
    <citation type="journal article" date="2014" name="BMC Genomics">
        <title>Comparative genomics of the major fungal agents of human and animal Sporotrichosis: Sporothrix schenckii and Sporothrix brasiliensis.</title>
        <authorList>
            <person name="Teixeira M.M."/>
            <person name="de Almeida L.G."/>
            <person name="Kubitschek-Barreira P."/>
            <person name="Alves F.L."/>
            <person name="Kioshima E.S."/>
            <person name="Abadio A.K."/>
            <person name="Fernandes L."/>
            <person name="Derengowski L.S."/>
            <person name="Ferreira K.S."/>
            <person name="Souza R.C."/>
            <person name="Ruiz J.C."/>
            <person name="de Andrade N.C."/>
            <person name="Paes H.C."/>
            <person name="Nicola A.M."/>
            <person name="Albuquerque P."/>
            <person name="Gerber A.L."/>
            <person name="Martins V.P."/>
            <person name="Peconick L.D."/>
            <person name="Neto A.V."/>
            <person name="Chaucanez C.B."/>
            <person name="Silva P.A."/>
            <person name="Cunha O.L."/>
            <person name="de Oliveira F.F."/>
            <person name="dos Santos T.C."/>
            <person name="Barros A.L."/>
            <person name="Soares M.A."/>
            <person name="de Oliveira L.M."/>
            <person name="Marini M.M."/>
            <person name="Villalobos-Duno H."/>
            <person name="Cunha M.M."/>
            <person name="de Hoog S."/>
            <person name="da Silveira J.F."/>
            <person name="Henrissat B."/>
            <person name="Nino-Vega G.A."/>
            <person name="Cisalpino P.S."/>
            <person name="Mora-Montes H.M."/>
            <person name="Almeida S.R."/>
            <person name="Stajich J.E."/>
            <person name="Lopes-Bezerra L.M."/>
            <person name="Vasconcelos A.T."/>
            <person name="Felipe M.S."/>
        </authorList>
    </citation>
    <scope>NUCLEOTIDE SEQUENCE [LARGE SCALE GENOMIC DNA]</scope>
    <source>
        <strain evidence="1 2">1099-18</strain>
    </source>
</reference>
<gene>
    <name evidence="1" type="ORF">SPSK_06823</name>
</gene>
<evidence type="ECO:0000313" key="2">
    <source>
        <dbReference type="Proteomes" id="UP000033710"/>
    </source>
</evidence>
<proteinExistence type="predicted"/>
<dbReference type="Proteomes" id="UP000033710">
    <property type="component" value="Unassembled WGS sequence"/>
</dbReference>
<name>A0A0F2MK77_SPOSC</name>
<dbReference type="GeneID" id="27668792"/>
<accession>A0A0F2MK77</accession>
<organism evidence="1 2">
    <name type="scientific">Sporothrix schenckii 1099-18</name>
    <dbReference type="NCBI Taxonomy" id="1397361"/>
    <lineage>
        <taxon>Eukaryota</taxon>
        <taxon>Fungi</taxon>
        <taxon>Dikarya</taxon>
        <taxon>Ascomycota</taxon>
        <taxon>Pezizomycotina</taxon>
        <taxon>Sordariomycetes</taxon>
        <taxon>Sordariomycetidae</taxon>
        <taxon>Ophiostomatales</taxon>
        <taxon>Ophiostomataceae</taxon>
        <taxon>Sporothrix</taxon>
    </lineage>
</organism>
<sequence>MVDKLTVTIYHVYRPLGRRTPQQERGERECEDSFKETTKITAAQLTGQTAPVRQDLEKGVLRGRKGYEDI</sequence>
<dbReference type="EMBL" id="AXCR01000001">
    <property type="protein sequence ID" value="KJR90012.1"/>
    <property type="molecule type" value="Genomic_DNA"/>
</dbReference>
<dbReference type="RefSeq" id="XP_016592688.1">
    <property type="nucleotide sequence ID" value="XM_016733515.1"/>
</dbReference>
<reference evidence="1 2" key="2">
    <citation type="journal article" date="2015" name="Eukaryot. Cell">
        <title>Asexual propagation of a virulent clone complex in a human and feline outbreak of sporotrichosis.</title>
        <authorList>
            <person name="Teixeira Mde M."/>
            <person name="Rodrigues A.M."/>
            <person name="Tsui C.K."/>
            <person name="de Almeida L.G."/>
            <person name="Van Diepeningen A.D."/>
            <person name="van den Ende B.G."/>
            <person name="Fernandes G.F."/>
            <person name="Kano R."/>
            <person name="Hamelin R.C."/>
            <person name="Lopes-Bezerra L.M."/>
            <person name="Vasconcelos A.T."/>
            <person name="de Hoog S."/>
            <person name="de Camargo Z.P."/>
            <person name="Felipe M.S."/>
        </authorList>
    </citation>
    <scope>NUCLEOTIDE SEQUENCE [LARGE SCALE GENOMIC DNA]</scope>
    <source>
        <strain evidence="1 2">1099-18</strain>
    </source>
</reference>